<dbReference type="SUPFAM" id="SSF54695">
    <property type="entry name" value="POZ domain"/>
    <property type="match status" value="1"/>
</dbReference>
<accession>A0A8T0QX93</accession>
<dbReference type="PROSITE" id="PS50097">
    <property type="entry name" value="BTB"/>
    <property type="match status" value="1"/>
</dbReference>
<dbReference type="AlphaFoldDB" id="A0A8T0QX93"/>
<sequence length="274" mass="30580">MMTSKTLSTSAPETEQGTDVFRIVGYSQQRLGIGKPISSGMFSVGGHEWVAGLSPDVDEHLVIAAVLLLLPRNTKVRASYELRLINQRTGLPFSVHKAAPREFNNDNDGSCSAYFLINRSVFEAPPVLQDDCLTMEWTITTIKQPRIPEVKSFPKIVVPPSDSALHFAKLLEEKKGVDITFSVGGQTIVAHKMVLATRSPVFKAELYGPMREEGTELIVVKDVQPDVLRAFLHFIYTDSLPPLDDLEEDDHSEMIRHLLVAADRYAMERLKLMC</sequence>
<feature type="domain" description="MATH" evidence="3">
    <location>
        <begin position="16"/>
        <end position="139"/>
    </location>
</feature>
<dbReference type="InterPro" id="IPR000210">
    <property type="entry name" value="BTB/POZ_dom"/>
</dbReference>
<dbReference type="CDD" id="cd18280">
    <property type="entry name" value="BTB_POZ_BPM_plant"/>
    <property type="match status" value="1"/>
</dbReference>
<dbReference type="Proteomes" id="UP000823388">
    <property type="component" value="Chromosome 6N"/>
</dbReference>
<evidence type="ECO:0000259" key="2">
    <source>
        <dbReference type="PROSITE" id="PS50097"/>
    </source>
</evidence>
<protein>
    <recommendedName>
        <fullName evidence="6">BTB domain-containing protein</fullName>
    </recommendedName>
</protein>
<proteinExistence type="predicted"/>
<comment type="pathway">
    <text evidence="1">Protein modification; protein ubiquitination.</text>
</comment>
<reference evidence="4" key="1">
    <citation type="submission" date="2020-05" db="EMBL/GenBank/DDBJ databases">
        <title>WGS assembly of Panicum virgatum.</title>
        <authorList>
            <person name="Lovell J.T."/>
            <person name="Jenkins J."/>
            <person name="Shu S."/>
            <person name="Juenger T.E."/>
            <person name="Schmutz J."/>
        </authorList>
    </citation>
    <scope>NUCLEOTIDE SEQUENCE</scope>
    <source>
        <strain evidence="4">AP13</strain>
    </source>
</reference>
<dbReference type="Gene3D" id="2.60.210.10">
    <property type="entry name" value="Apoptosis, Tumor Necrosis Factor Receptor Associated Protein 2, Chain A"/>
    <property type="match status" value="1"/>
</dbReference>
<dbReference type="SMART" id="SM00225">
    <property type="entry name" value="BTB"/>
    <property type="match status" value="1"/>
</dbReference>
<dbReference type="Pfam" id="PF00651">
    <property type="entry name" value="BTB"/>
    <property type="match status" value="1"/>
</dbReference>
<dbReference type="PANTHER" id="PTHR26379">
    <property type="entry name" value="BTB/POZ AND MATH DOMAIN-CONTAINING PROTEIN 1"/>
    <property type="match status" value="1"/>
</dbReference>
<dbReference type="PANTHER" id="PTHR26379:SF438">
    <property type="entry name" value="OS08G0128700 PROTEIN"/>
    <property type="match status" value="1"/>
</dbReference>
<dbReference type="InterPro" id="IPR011333">
    <property type="entry name" value="SKP1/BTB/POZ_sf"/>
</dbReference>
<dbReference type="InterPro" id="IPR002083">
    <property type="entry name" value="MATH/TRAF_dom"/>
</dbReference>
<dbReference type="EMBL" id="CM029048">
    <property type="protein sequence ID" value="KAG2577545.1"/>
    <property type="molecule type" value="Genomic_DNA"/>
</dbReference>
<keyword evidence="5" id="KW-1185">Reference proteome</keyword>
<dbReference type="OrthoDB" id="660757at2759"/>
<name>A0A8T0QX93_PANVG</name>
<evidence type="ECO:0000313" key="5">
    <source>
        <dbReference type="Proteomes" id="UP000823388"/>
    </source>
</evidence>
<evidence type="ECO:0000313" key="4">
    <source>
        <dbReference type="EMBL" id="KAG2577545.1"/>
    </source>
</evidence>
<dbReference type="InterPro" id="IPR045005">
    <property type="entry name" value="BPM1-6"/>
</dbReference>
<comment type="caution">
    <text evidence="4">The sequence shown here is derived from an EMBL/GenBank/DDBJ whole genome shotgun (WGS) entry which is preliminary data.</text>
</comment>
<evidence type="ECO:0000259" key="3">
    <source>
        <dbReference type="PROSITE" id="PS50144"/>
    </source>
</evidence>
<dbReference type="Gene3D" id="3.30.710.10">
    <property type="entry name" value="Potassium Channel Kv1.1, Chain A"/>
    <property type="match status" value="1"/>
</dbReference>
<dbReference type="PROSITE" id="PS50144">
    <property type="entry name" value="MATH"/>
    <property type="match status" value="1"/>
</dbReference>
<evidence type="ECO:0008006" key="6">
    <source>
        <dbReference type="Google" id="ProtNLM"/>
    </source>
</evidence>
<dbReference type="InterPro" id="IPR008974">
    <property type="entry name" value="TRAF-like"/>
</dbReference>
<organism evidence="4 5">
    <name type="scientific">Panicum virgatum</name>
    <name type="common">Blackwell switchgrass</name>
    <dbReference type="NCBI Taxonomy" id="38727"/>
    <lineage>
        <taxon>Eukaryota</taxon>
        <taxon>Viridiplantae</taxon>
        <taxon>Streptophyta</taxon>
        <taxon>Embryophyta</taxon>
        <taxon>Tracheophyta</taxon>
        <taxon>Spermatophyta</taxon>
        <taxon>Magnoliopsida</taxon>
        <taxon>Liliopsida</taxon>
        <taxon>Poales</taxon>
        <taxon>Poaceae</taxon>
        <taxon>PACMAD clade</taxon>
        <taxon>Panicoideae</taxon>
        <taxon>Panicodae</taxon>
        <taxon>Paniceae</taxon>
        <taxon>Panicinae</taxon>
        <taxon>Panicum</taxon>
        <taxon>Panicum sect. Hiantes</taxon>
    </lineage>
</organism>
<evidence type="ECO:0000256" key="1">
    <source>
        <dbReference type="ARBA" id="ARBA00004906"/>
    </source>
</evidence>
<feature type="domain" description="BTB" evidence="2">
    <location>
        <begin position="177"/>
        <end position="244"/>
    </location>
</feature>
<gene>
    <name evidence="4" type="ORF">PVAP13_6NG104700</name>
</gene>
<dbReference type="SUPFAM" id="SSF49599">
    <property type="entry name" value="TRAF domain-like"/>
    <property type="match status" value="1"/>
</dbReference>
<dbReference type="CDD" id="cd00121">
    <property type="entry name" value="MATH"/>
    <property type="match status" value="1"/>
</dbReference>
<dbReference type="GO" id="GO:0016567">
    <property type="term" value="P:protein ubiquitination"/>
    <property type="evidence" value="ECO:0007669"/>
    <property type="project" value="InterPro"/>
</dbReference>